<feature type="domain" description="ABC transporter" evidence="9">
    <location>
        <begin position="7"/>
        <end position="258"/>
    </location>
</feature>
<evidence type="ECO:0000256" key="7">
    <source>
        <dbReference type="ARBA" id="ARBA00023136"/>
    </source>
</evidence>
<dbReference type="GO" id="GO:0005524">
    <property type="term" value="F:ATP binding"/>
    <property type="evidence" value="ECO:0007669"/>
    <property type="project" value="UniProtKB-KW"/>
</dbReference>
<keyword evidence="3" id="KW-0813">Transport</keyword>
<dbReference type="STRING" id="316058.RPB_0129"/>
<dbReference type="InterPro" id="IPR003439">
    <property type="entry name" value="ABC_transporter-like_ATP-bd"/>
</dbReference>
<dbReference type="InterPro" id="IPR013563">
    <property type="entry name" value="Oligopep_ABC_C"/>
</dbReference>
<comment type="subcellular location">
    <subcellularLocation>
        <location evidence="1">Cell inner membrane</location>
        <topology evidence="1">Peripheral membrane protein</topology>
    </subcellularLocation>
</comment>
<dbReference type="CDD" id="cd03257">
    <property type="entry name" value="ABC_NikE_OppD_transporters"/>
    <property type="match status" value="1"/>
</dbReference>
<dbReference type="Pfam" id="PF08352">
    <property type="entry name" value="oligo_HPY"/>
    <property type="match status" value="1"/>
</dbReference>
<evidence type="ECO:0000256" key="2">
    <source>
        <dbReference type="ARBA" id="ARBA00005417"/>
    </source>
</evidence>
<dbReference type="InterPro" id="IPR027417">
    <property type="entry name" value="P-loop_NTPase"/>
</dbReference>
<dbReference type="PROSITE" id="PS00211">
    <property type="entry name" value="ABC_TRANSPORTER_1"/>
    <property type="match status" value="1"/>
</dbReference>
<comment type="function">
    <text evidence="8">Involved in beta-(1--&gt;2)glucan export. Transmembrane domains (TMD) form a pore in the inner membrane and the ATP-binding domain (NBD) is responsible for energy generation.</text>
</comment>
<dbReference type="InterPro" id="IPR003593">
    <property type="entry name" value="AAA+_ATPase"/>
</dbReference>
<keyword evidence="5" id="KW-0547">Nucleotide-binding</keyword>
<evidence type="ECO:0000259" key="9">
    <source>
        <dbReference type="PROSITE" id="PS50893"/>
    </source>
</evidence>
<keyword evidence="7" id="KW-0472">Membrane</keyword>
<comment type="similarity">
    <text evidence="2">Belongs to the ABC transporter superfamily.</text>
</comment>
<accession>Q2J3W9</accession>
<dbReference type="Pfam" id="PF00005">
    <property type="entry name" value="ABC_tran"/>
    <property type="match status" value="1"/>
</dbReference>
<dbReference type="KEGG" id="rpb:RPB_0129"/>
<dbReference type="SUPFAM" id="SSF52540">
    <property type="entry name" value="P-loop containing nucleoside triphosphate hydrolases"/>
    <property type="match status" value="1"/>
</dbReference>
<dbReference type="GO" id="GO:0015833">
    <property type="term" value="P:peptide transport"/>
    <property type="evidence" value="ECO:0007669"/>
    <property type="project" value="InterPro"/>
</dbReference>
<dbReference type="GO" id="GO:0016887">
    <property type="term" value="F:ATP hydrolysis activity"/>
    <property type="evidence" value="ECO:0007669"/>
    <property type="project" value="InterPro"/>
</dbReference>
<organism evidence="10 11">
    <name type="scientific">Rhodopseudomonas palustris (strain HaA2)</name>
    <dbReference type="NCBI Taxonomy" id="316058"/>
    <lineage>
        <taxon>Bacteria</taxon>
        <taxon>Pseudomonadati</taxon>
        <taxon>Pseudomonadota</taxon>
        <taxon>Alphaproteobacteria</taxon>
        <taxon>Hyphomicrobiales</taxon>
        <taxon>Nitrobacteraceae</taxon>
        <taxon>Rhodopseudomonas</taxon>
    </lineage>
</organism>
<dbReference type="eggNOG" id="COG0444">
    <property type="taxonomic scope" value="Bacteria"/>
</dbReference>
<dbReference type="PROSITE" id="PS50893">
    <property type="entry name" value="ABC_TRANSPORTER_2"/>
    <property type="match status" value="1"/>
</dbReference>
<dbReference type="FunFam" id="3.40.50.300:FF:000016">
    <property type="entry name" value="Oligopeptide ABC transporter ATP-binding component"/>
    <property type="match status" value="1"/>
</dbReference>
<keyword evidence="11" id="KW-1185">Reference proteome</keyword>
<dbReference type="InterPro" id="IPR017871">
    <property type="entry name" value="ABC_transporter-like_CS"/>
</dbReference>
<dbReference type="Proteomes" id="UP000008809">
    <property type="component" value="Chromosome"/>
</dbReference>
<evidence type="ECO:0000256" key="8">
    <source>
        <dbReference type="ARBA" id="ARBA00024722"/>
    </source>
</evidence>
<dbReference type="PANTHER" id="PTHR43297:SF2">
    <property type="entry name" value="DIPEPTIDE TRANSPORT ATP-BINDING PROTEIN DPPD"/>
    <property type="match status" value="1"/>
</dbReference>
<evidence type="ECO:0000256" key="4">
    <source>
        <dbReference type="ARBA" id="ARBA00022475"/>
    </source>
</evidence>
<evidence type="ECO:0000313" key="11">
    <source>
        <dbReference type="Proteomes" id="UP000008809"/>
    </source>
</evidence>
<gene>
    <name evidence="10" type="ordered locus">RPB_0129</name>
</gene>
<dbReference type="PANTHER" id="PTHR43297">
    <property type="entry name" value="OLIGOPEPTIDE TRANSPORT ATP-BINDING PROTEIN APPD"/>
    <property type="match status" value="1"/>
</dbReference>
<reference evidence="10 11" key="1">
    <citation type="submission" date="2006-01" db="EMBL/GenBank/DDBJ databases">
        <title>Complete sequence of Rhodopseudomonas palustris HaA2.</title>
        <authorList>
            <consortium name="US DOE Joint Genome Institute"/>
            <person name="Copeland A."/>
            <person name="Lucas S."/>
            <person name="Lapidus A."/>
            <person name="Barry K."/>
            <person name="Detter J.C."/>
            <person name="Glavina T."/>
            <person name="Hammon N."/>
            <person name="Israni S."/>
            <person name="Pitluck S."/>
            <person name="Chain P."/>
            <person name="Malfatti S."/>
            <person name="Shin M."/>
            <person name="Vergez L."/>
            <person name="Schmutz J."/>
            <person name="Larimer F."/>
            <person name="Land M."/>
            <person name="Hauser L."/>
            <person name="Pelletier D.A."/>
            <person name="Kyrpides N."/>
            <person name="Anderson I."/>
            <person name="Oda Y."/>
            <person name="Harwood C.S."/>
            <person name="Richardson P."/>
        </authorList>
    </citation>
    <scope>NUCLEOTIDE SEQUENCE [LARGE SCALE GENOMIC DNA]</scope>
    <source>
        <strain evidence="10 11">HaA2</strain>
    </source>
</reference>
<name>Q2J3W9_RHOP2</name>
<keyword evidence="6 10" id="KW-0067">ATP-binding</keyword>
<proteinExistence type="inferred from homology"/>
<evidence type="ECO:0000313" key="10">
    <source>
        <dbReference type="EMBL" id="ABD04841.1"/>
    </source>
</evidence>
<evidence type="ECO:0000256" key="5">
    <source>
        <dbReference type="ARBA" id="ARBA00022741"/>
    </source>
</evidence>
<dbReference type="AlphaFoldDB" id="Q2J3W9"/>
<dbReference type="GO" id="GO:0055085">
    <property type="term" value="P:transmembrane transport"/>
    <property type="evidence" value="ECO:0007669"/>
    <property type="project" value="UniProtKB-ARBA"/>
</dbReference>
<sequence>MTMAPVLEVDKLSVSMTDRHGDLVPVLENLSFTIDKGKTIALVGESGCGKSMTALAIMRLLPEGFVITGGRVLLEGEDVLAVHNRRMRALRGDAVSMVFQEPMTALNPLYTVGDQIAEVLYYHRRMSRKDAAEQAVQFLKAVQIPAAEQRAKAYPHQLSGGMRQRVMIAMALACKPKLLIADEPTTALDVTVQAQIFDLLAKLQDETETAIVLITHDLGAVAELADDIAVLYAGRCIETGPSHEIAAAPRHPYTRGLLACVPHLAVGVAKPPQWIDLGEIPGMVPSLGQRGPDCAFLPRCANARDVCRSRPQPPLDAVSTGHAVSCWRAEEIAA</sequence>
<dbReference type="Gene3D" id="3.40.50.300">
    <property type="entry name" value="P-loop containing nucleotide triphosphate hydrolases"/>
    <property type="match status" value="1"/>
</dbReference>
<dbReference type="SMART" id="SM00382">
    <property type="entry name" value="AAA"/>
    <property type="match status" value="1"/>
</dbReference>
<dbReference type="EMBL" id="CP000250">
    <property type="protein sequence ID" value="ABD04841.1"/>
    <property type="molecule type" value="Genomic_DNA"/>
</dbReference>
<evidence type="ECO:0000256" key="1">
    <source>
        <dbReference type="ARBA" id="ARBA00004417"/>
    </source>
</evidence>
<protein>
    <submittedName>
        <fullName evidence="10">Oligopeptide/dipeptide ABC transporter, ATP-binding protein-like</fullName>
    </submittedName>
</protein>
<dbReference type="NCBIfam" id="TIGR01727">
    <property type="entry name" value="oligo_HPY"/>
    <property type="match status" value="1"/>
</dbReference>
<dbReference type="HOGENOM" id="CLU_000604_1_23_5"/>
<evidence type="ECO:0000256" key="3">
    <source>
        <dbReference type="ARBA" id="ARBA00022448"/>
    </source>
</evidence>
<keyword evidence="4" id="KW-1003">Cell membrane</keyword>
<dbReference type="InterPro" id="IPR050388">
    <property type="entry name" value="ABC_Ni/Peptide_Import"/>
</dbReference>
<evidence type="ECO:0000256" key="6">
    <source>
        <dbReference type="ARBA" id="ARBA00022840"/>
    </source>
</evidence>
<dbReference type="GO" id="GO:0005886">
    <property type="term" value="C:plasma membrane"/>
    <property type="evidence" value="ECO:0007669"/>
    <property type="project" value="UniProtKB-SubCell"/>
</dbReference>